<reference evidence="1 2" key="1">
    <citation type="journal article" date="2023" name="Int. J. Mol. Sci.">
        <title>De Novo Assembly and Annotation of 11 Diverse Shrub Willow (Salix) Genomes Reveals Novel Gene Organization in Sex-Linked Regions.</title>
        <authorList>
            <person name="Hyden B."/>
            <person name="Feng K."/>
            <person name="Yates T.B."/>
            <person name="Jawdy S."/>
            <person name="Cereghino C."/>
            <person name="Smart L.B."/>
            <person name="Muchero W."/>
        </authorList>
    </citation>
    <scope>NUCLEOTIDE SEQUENCE [LARGE SCALE GENOMIC DNA]</scope>
    <source>
        <tissue evidence="1">Shoot tip</tissue>
    </source>
</reference>
<organism evidence="1 2">
    <name type="scientific">Salix udensis</name>
    <dbReference type="NCBI Taxonomy" id="889485"/>
    <lineage>
        <taxon>Eukaryota</taxon>
        <taxon>Viridiplantae</taxon>
        <taxon>Streptophyta</taxon>
        <taxon>Embryophyta</taxon>
        <taxon>Tracheophyta</taxon>
        <taxon>Spermatophyta</taxon>
        <taxon>Magnoliopsida</taxon>
        <taxon>eudicotyledons</taxon>
        <taxon>Gunneridae</taxon>
        <taxon>Pentapetalae</taxon>
        <taxon>rosids</taxon>
        <taxon>fabids</taxon>
        <taxon>Malpighiales</taxon>
        <taxon>Salicaceae</taxon>
        <taxon>Saliceae</taxon>
        <taxon>Salix</taxon>
    </lineage>
</organism>
<evidence type="ECO:0000313" key="1">
    <source>
        <dbReference type="EMBL" id="KAJ6418664.1"/>
    </source>
</evidence>
<proteinExistence type="predicted"/>
<dbReference type="EMBL" id="JAPFFJ010000010">
    <property type="protein sequence ID" value="KAJ6418664.1"/>
    <property type="molecule type" value="Genomic_DNA"/>
</dbReference>
<accession>A0AAD6P6L5</accession>
<gene>
    <name evidence="1" type="ORF">OIU84_001935</name>
</gene>
<name>A0AAD6P6L5_9ROSI</name>
<keyword evidence="2" id="KW-1185">Reference proteome</keyword>
<sequence>MLDSSPDSIEARVVEKELANSNHQLCKDEESYFKQKSRIQWLTLGDRNTSFFHRSVEHRRMRNRVNSLEDDKGNVITG</sequence>
<protein>
    <submittedName>
        <fullName evidence="1">Uncharacterized protein</fullName>
    </submittedName>
</protein>
<dbReference type="Proteomes" id="UP001162972">
    <property type="component" value="Chromosome 12"/>
</dbReference>
<comment type="caution">
    <text evidence="1">The sequence shown here is derived from an EMBL/GenBank/DDBJ whole genome shotgun (WGS) entry which is preliminary data.</text>
</comment>
<dbReference type="AlphaFoldDB" id="A0AAD6P6L5"/>
<evidence type="ECO:0000313" key="2">
    <source>
        <dbReference type="Proteomes" id="UP001162972"/>
    </source>
</evidence>